<keyword evidence="5" id="KW-0378">Hydrolase</keyword>
<evidence type="ECO:0000256" key="8">
    <source>
        <dbReference type="SAM" id="SignalP"/>
    </source>
</evidence>
<feature type="domain" description="Chitin-binding type-3" evidence="9">
    <location>
        <begin position="354"/>
        <end position="399"/>
    </location>
</feature>
<keyword evidence="4 8" id="KW-0732">Signal</keyword>
<evidence type="ECO:0000256" key="1">
    <source>
        <dbReference type="ARBA" id="ARBA00005957"/>
    </source>
</evidence>
<gene>
    <name evidence="10" type="ORF">GCM10010170_093540</name>
</gene>
<dbReference type="Pfam" id="PF02839">
    <property type="entry name" value="CBM_5_12"/>
    <property type="match status" value="1"/>
</dbReference>
<keyword evidence="6" id="KW-0862">Zinc</keyword>
<protein>
    <recommendedName>
        <fullName evidence="9">Chitin-binding type-3 domain-containing protein</fullName>
    </recommendedName>
</protein>
<evidence type="ECO:0000256" key="4">
    <source>
        <dbReference type="ARBA" id="ARBA00022729"/>
    </source>
</evidence>
<evidence type="ECO:0000313" key="10">
    <source>
        <dbReference type="EMBL" id="GAA2384263.1"/>
    </source>
</evidence>
<sequence length="402" mass="41246">MRHRPTLAAVAAMAAVAGVVAWGAAPAVATRTAEPAAAAVAPEVSVANVKNHLTQFYGFAQSNGGNRFSGSGGYTASLSYVEQKLAAAGYTVTRQACTSCTAGSQNLIAEWKGGDANQVFMLGAHLDSVRAGSGINDNGSGSAGVLETALTLAQQNPTMTKRVRFAWWADEEQGLRGSTYYVSQLSSTERSKIKGYLNFDMIGSRNAGYFINNISTSLAASLKAYYDAIGVPTEENVEGANRSDDASFRNAGIPTSGIAAGASAIKTAAQAQKWGGTANASYDSCYHSSCDTTGNISDVPLGRAVNGMASALWANAVGGTGPSPSPSPTKTTSPTPTASPTVSPTTPPAGCGGLQAWSATKPYVPGDKVSYNGHRYSSTWYSTGAEPGAPGSWSVWTDDGAC</sequence>
<dbReference type="PANTHER" id="PTHR12147">
    <property type="entry name" value="METALLOPEPTIDASE M28 FAMILY MEMBER"/>
    <property type="match status" value="1"/>
</dbReference>
<dbReference type="Gene3D" id="2.10.10.20">
    <property type="entry name" value="Carbohydrate-binding module superfamily 5/12"/>
    <property type="match status" value="1"/>
</dbReference>
<dbReference type="CDD" id="cd03876">
    <property type="entry name" value="M28_SGAP_like"/>
    <property type="match status" value="1"/>
</dbReference>
<dbReference type="Pfam" id="PF04389">
    <property type="entry name" value="Peptidase_M28"/>
    <property type="match status" value="1"/>
</dbReference>
<dbReference type="InterPro" id="IPR007484">
    <property type="entry name" value="Peptidase_M28"/>
</dbReference>
<dbReference type="PANTHER" id="PTHR12147:SF26">
    <property type="entry name" value="PEPTIDASE M28 DOMAIN-CONTAINING PROTEIN"/>
    <property type="match status" value="1"/>
</dbReference>
<evidence type="ECO:0000256" key="7">
    <source>
        <dbReference type="SAM" id="MobiDB-lite"/>
    </source>
</evidence>
<dbReference type="SUPFAM" id="SSF53187">
    <property type="entry name" value="Zn-dependent exopeptidases"/>
    <property type="match status" value="1"/>
</dbReference>
<name>A0ABN3HN42_9ACTN</name>
<comment type="caution">
    <text evidence="10">The sequence shown here is derived from an EMBL/GenBank/DDBJ whole genome shotgun (WGS) entry which is preliminary data.</text>
</comment>
<feature type="signal peptide" evidence="8">
    <location>
        <begin position="1"/>
        <end position="29"/>
    </location>
</feature>
<feature type="compositionally biased region" description="Low complexity" evidence="7">
    <location>
        <begin position="328"/>
        <end position="344"/>
    </location>
</feature>
<comment type="similarity">
    <text evidence="1">Belongs to the peptidase M28 family. M28A subfamily.</text>
</comment>
<keyword evidence="2" id="KW-0645">Protease</keyword>
<evidence type="ECO:0000313" key="11">
    <source>
        <dbReference type="Proteomes" id="UP001501444"/>
    </source>
</evidence>
<feature type="region of interest" description="Disordered" evidence="7">
    <location>
        <begin position="316"/>
        <end position="353"/>
    </location>
</feature>
<keyword evidence="11" id="KW-1185">Reference proteome</keyword>
<reference evidence="10 11" key="1">
    <citation type="journal article" date="2019" name="Int. J. Syst. Evol. Microbiol.">
        <title>The Global Catalogue of Microorganisms (GCM) 10K type strain sequencing project: providing services to taxonomists for standard genome sequencing and annotation.</title>
        <authorList>
            <consortium name="The Broad Institute Genomics Platform"/>
            <consortium name="The Broad Institute Genome Sequencing Center for Infectious Disease"/>
            <person name="Wu L."/>
            <person name="Ma J."/>
        </authorList>
    </citation>
    <scope>NUCLEOTIDE SEQUENCE [LARGE SCALE GENOMIC DNA]</scope>
    <source>
        <strain evidence="10 11">JCM 3272</strain>
    </source>
</reference>
<proteinExistence type="inferred from homology"/>
<evidence type="ECO:0000256" key="5">
    <source>
        <dbReference type="ARBA" id="ARBA00022801"/>
    </source>
</evidence>
<organism evidence="10 11">
    <name type="scientific">Dactylosporangium salmoneum</name>
    <dbReference type="NCBI Taxonomy" id="53361"/>
    <lineage>
        <taxon>Bacteria</taxon>
        <taxon>Bacillati</taxon>
        <taxon>Actinomycetota</taxon>
        <taxon>Actinomycetes</taxon>
        <taxon>Micromonosporales</taxon>
        <taxon>Micromonosporaceae</taxon>
        <taxon>Dactylosporangium</taxon>
    </lineage>
</organism>
<dbReference type="InterPro" id="IPR041756">
    <property type="entry name" value="M28_SGAP-like"/>
</dbReference>
<dbReference type="SUPFAM" id="SSF51055">
    <property type="entry name" value="Carbohydrate binding domain"/>
    <property type="match status" value="1"/>
</dbReference>
<evidence type="ECO:0000256" key="6">
    <source>
        <dbReference type="ARBA" id="ARBA00022833"/>
    </source>
</evidence>
<dbReference type="Proteomes" id="UP001501444">
    <property type="component" value="Unassembled WGS sequence"/>
</dbReference>
<dbReference type="EMBL" id="BAAARV010000096">
    <property type="protein sequence ID" value="GAA2384263.1"/>
    <property type="molecule type" value="Genomic_DNA"/>
</dbReference>
<dbReference type="InterPro" id="IPR045175">
    <property type="entry name" value="M28_fam"/>
</dbReference>
<feature type="chain" id="PRO_5045827342" description="Chitin-binding type-3 domain-containing protein" evidence="8">
    <location>
        <begin position="30"/>
        <end position="402"/>
    </location>
</feature>
<keyword evidence="3" id="KW-0479">Metal-binding</keyword>
<dbReference type="CDD" id="cd12215">
    <property type="entry name" value="ChiC_BD"/>
    <property type="match status" value="1"/>
</dbReference>
<accession>A0ABN3HN42</accession>
<evidence type="ECO:0000256" key="3">
    <source>
        <dbReference type="ARBA" id="ARBA00022723"/>
    </source>
</evidence>
<dbReference type="InterPro" id="IPR036573">
    <property type="entry name" value="CBM_sf_5/12"/>
</dbReference>
<dbReference type="SMART" id="SM00495">
    <property type="entry name" value="ChtBD3"/>
    <property type="match status" value="1"/>
</dbReference>
<dbReference type="InterPro" id="IPR003610">
    <property type="entry name" value="CBM5/12"/>
</dbReference>
<evidence type="ECO:0000259" key="9">
    <source>
        <dbReference type="SMART" id="SM00495"/>
    </source>
</evidence>
<evidence type="ECO:0000256" key="2">
    <source>
        <dbReference type="ARBA" id="ARBA00022670"/>
    </source>
</evidence>
<dbReference type="Gene3D" id="3.40.630.10">
    <property type="entry name" value="Zn peptidases"/>
    <property type="match status" value="1"/>
</dbReference>